<dbReference type="RefSeq" id="WP_103313896.1">
    <property type="nucleotide sequence ID" value="NZ_PPPD01000002.1"/>
</dbReference>
<comment type="caution">
    <text evidence="1">The sequence shown here is derived from an EMBL/GenBank/DDBJ whole genome shotgun (WGS) entry which is preliminary data.</text>
</comment>
<accession>A0A2K3UTP5</accession>
<keyword evidence="2" id="KW-1185">Reference proteome</keyword>
<protein>
    <submittedName>
        <fullName evidence="1">Uncharacterized protein</fullName>
    </submittedName>
</protein>
<name>A0A2K3UTP5_9DEIO</name>
<evidence type="ECO:0000313" key="2">
    <source>
        <dbReference type="Proteomes" id="UP000236379"/>
    </source>
</evidence>
<dbReference type="OrthoDB" id="69706at2"/>
<sequence length="196" mass="21716">MEEYSVPARPVTPEPRPQRLTRAQQRFLGVVGLGHRPDADAQPPERVRLSPGAAEILRGYYYAPGAYRSGPLFGTRHLGQVEVTHVARGGYPRLNSAIGEQPFALDPQYVLAWSDCASQYGTSEVEWVGQWLMQPDNRRGSAFEQDSWVRQAHRLALVDGEHFLLMIGEEAGTLHYHAALCGEGEAWPVAVDPLEG</sequence>
<proteinExistence type="predicted"/>
<dbReference type="EMBL" id="PPPD01000002">
    <property type="protein sequence ID" value="PNY79912.1"/>
    <property type="molecule type" value="Genomic_DNA"/>
</dbReference>
<dbReference type="Proteomes" id="UP000236379">
    <property type="component" value="Unassembled WGS sequence"/>
</dbReference>
<gene>
    <name evidence="1" type="ORF">CVO96_18430</name>
</gene>
<evidence type="ECO:0000313" key="1">
    <source>
        <dbReference type="EMBL" id="PNY79912.1"/>
    </source>
</evidence>
<organism evidence="1 2">
    <name type="scientific">Deinococcus koreensis</name>
    <dbReference type="NCBI Taxonomy" id="2054903"/>
    <lineage>
        <taxon>Bacteria</taxon>
        <taxon>Thermotogati</taxon>
        <taxon>Deinococcota</taxon>
        <taxon>Deinococci</taxon>
        <taxon>Deinococcales</taxon>
        <taxon>Deinococcaceae</taxon>
        <taxon>Deinococcus</taxon>
    </lineage>
</organism>
<dbReference type="AlphaFoldDB" id="A0A2K3UTP5"/>
<reference evidence="1 2" key="1">
    <citation type="submission" date="2018-01" db="EMBL/GenBank/DDBJ databases">
        <title>Deinococcus koreensis sp. nov., a radiation-resistant bacterium isolated from river water.</title>
        <authorList>
            <person name="Choi A."/>
        </authorList>
    </citation>
    <scope>NUCLEOTIDE SEQUENCE [LARGE SCALE GENOMIC DNA]</scope>
    <source>
        <strain evidence="1 2">SJW1-2</strain>
    </source>
</reference>